<keyword evidence="1" id="KW-1133">Transmembrane helix</keyword>
<evidence type="ECO:0000313" key="2">
    <source>
        <dbReference type="EMBL" id="RCL40827.1"/>
    </source>
</evidence>
<comment type="caution">
    <text evidence="2">The sequence shown here is derived from an EMBL/GenBank/DDBJ whole genome shotgun (WGS) entry which is preliminary data.</text>
</comment>
<reference evidence="2 3" key="1">
    <citation type="journal article" date="2018" name="Microbiome">
        <title>Fine metagenomic profile of the Mediterranean stratified and mixed water columns revealed by assembly and recruitment.</title>
        <authorList>
            <person name="Haro-Moreno J.M."/>
            <person name="Lopez-Perez M."/>
            <person name="De La Torre J.R."/>
            <person name="Picazo A."/>
            <person name="Camacho A."/>
            <person name="Rodriguez-Valera F."/>
        </authorList>
    </citation>
    <scope>NUCLEOTIDE SEQUENCE [LARGE SCALE GENOMIC DNA]</scope>
    <source>
        <strain evidence="2">MED-G82</strain>
    </source>
</reference>
<sequence>MLPPITFLGWIHTGCGIAAILIGAYALNKYKVISFSERAAKIYLLLTLITASTALAIYNQGGFRIAHVLAILTLLAL</sequence>
<organism evidence="2 3">
    <name type="scientific">SAR86 cluster bacterium</name>
    <dbReference type="NCBI Taxonomy" id="2030880"/>
    <lineage>
        <taxon>Bacteria</taxon>
        <taxon>Pseudomonadati</taxon>
        <taxon>Pseudomonadota</taxon>
        <taxon>Gammaproteobacteria</taxon>
        <taxon>SAR86 cluster</taxon>
    </lineage>
</organism>
<dbReference type="EMBL" id="QOPE01000020">
    <property type="protein sequence ID" value="RCL40827.1"/>
    <property type="molecule type" value="Genomic_DNA"/>
</dbReference>
<protein>
    <recommendedName>
        <fullName evidence="4">DUF2306 domain-containing protein</fullName>
    </recommendedName>
</protein>
<feature type="transmembrane region" description="Helical" evidence="1">
    <location>
        <begin position="39"/>
        <end position="58"/>
    </location>
</feature>
<accession>A0A368BVD2</accession>
<feature type="non-terminal residue" evidence="2">
    <location>
        <position position="77"/>
    </location>
</feature>
<feature type="transmembrane region" description="Helical" evidence="1">
    <location>
        <begin position="6"/>
        <end position="27"/>
    </location>
</feature>
<evidence type="ECO:0008006" key="4">
    <source>
        <dbReference type="Google" id="ProtNLM"/>
    </source>
</evidence>
<keyword evidence="1" id="KW-0812">Transmembrane</keyword>
<dbReference type="AlphaFoldDB" id="A0A368BVD2"/>
<evidence type="ECO:0000313" key="3">
    <source>
        <dbReference type="Proteomes" id="UP000253307"/>
    </source>
</evidence>
<name>A0A368BVD2_9GAMM</name>
<keyword evidence="1" id="KW-0472">Membrane</keyword>
<proteinExistence type="predicted"/>
<gene>
    <name evidence="2" type="ORF">DBW96_02950</name>
</gene>
<evidence type="ECO:0000256" key="1">
    <source>
        <dbReference type="SAM" id="Phobius"/>
    </source>
</evidence>
<dbReference type="Proteomes" id="UP000253307">
    <property type="component" value="Unassembled WGS sequence"/>
</dbReference>